<dbReference type="HOGENOM" id="CLU_2802769_0_0_11"/>
<proteinExistence type="predicted"/>
<dbReference type="SUPFAM" id="SSF63520">
    <property type="entry name" value="PTS-regulatory domain, PRD"/>
    <property type="match status" value="1"/>
</dbReference>
<dbReference type="PROSITE" id="PS51372">
    <property type="entry name" value="PRD_2"/>
    <property type="match status" value="1"/>
</dbReference>
<dbReference type="EMBL" id="AGWQ01000008">
    <property type="protein sequence ID" value="EJZ85398.1"/>
    <property type="molecule type" value="Genomic_DNA"/>
</dbReference>
<dbReference type="Pfam" id="PF00874">
    <property type="entry name" value="PRD"/>
    <property type="match status" value="1"/>
</dbReference>
<dbReference type="Proteomes" id="UP000003994">
    <property type="component" value="Unassembled WGS sequence"/>
</dbReference>
<dbReference type="GO" id="GO:0006355">
    <property type="term" value="P:regulation of DNA-templated transcription"/>
    <property type="evidence" value="ECO:0007669"/>
    <property type="project" value="InterPro"/>
</dbReference>
<sequence length="67" mass="7386">MKAAARFLEHHMRAVVQSIVDSYPKENACAKTIAELVELRLGSSLSTDEIAYLTLHCARLSMPTPAQ</sequence>
<dbReference type="InterPro" id="IPR011608">
    <property type="entry name" value="PRD"/>
</dbReference>
<name>K0YPM7_9ACTO</name>
<dbReference type="InterPro" id="IPR036634">
    <property type="entry name" value="PRD_sf"/>
</dbReference>
<protein>
    <recommendedName>
        <fullName evidence="1">PRD domain-containing protein</fullName>
    </recommendedName>
</protein>
<reference evidence="2 3" key="1">
    <citation type="submission" date="2012-07" db="EMBL/GenBank/DDBJ databases">
        <title>The Genome Sequence of Actinomyces turicensis ACS-279-V-COL4.</title>
        <authorList>
            <consortium name="The Broad Institute Genome Sequencing Platform"/>
            <person name="Earl A."/>
            <person name="Ward D."/>
            <person name="Feldgarden M."/>
            <person name="Gevers D."/>
            <person name="Saerens B."/>
            <person name="Vaneechoutte M."/>
            <person name="Walker B."/>
            <person name="Young S.K."/>
            <person name="Zeng Q."/>
            <person name="Gargeya S."/>
            <person name="Fitzgerald M."/>
            <person name="Haas B."/>
            <person name="Abouelleil A."/>
            <person name="Alvarado L."/>
            <person name="Arachchi H.M."/>
            <person name="Berlin A."/>
            <person name="Chapman S.B."/>
            <person name="Goldberg J."/>
            <person name="Griggs A."/>
            <person name="Gujja S."/>
            <person name="Hansen M."/>
            <person name="Howarth C."/>
            <person name="Imamovic A."/>
            <person name="Larimer J."/>
            <person name="McCowen C."/>
            <person name="Montmayeur A."/>
            <person name="Murphy C."/>
            <person name="Neiman D."/>
            <person name="Pearson M."/>
            <person name="Priest M."/>
            <person name="Roberts A."/>
            <person name="Saif S."/>
            <person name="Shea T."/>
            <person name="Sisk P."/>
            <person name="Sykes S."/>
            <person name="Wortman J."/>
            <person name="Nusbaum C."/>
            <person name="Birren B."/>
        </authorList>
    </citation>
    <scope>NUCLEOTIDE SEQUENCE [LARGE SCALE GENOMIC DNA]</scope>
    <source>
        <strain evidence="2 3">ACS-279-V-Col4</strain>
    </source>
</reference>
<dbReference type="Gene3D" id="1.10.1790.10">
    <property type="entry name" value="PRD domain"/>
    <property type="match status" value="1"/>
</dbReference>
<dbReference type="STRING" id="883077.HMPREF9241_01398"/>
<comment type="caution">
    <text evidence="2">The sequence shown here is derived from an EMBL/GenBank/DDBJ whole genome shotgun (WGS) entry which is preliminary data.</text>
</comment>
<organism evidence="2 3">
    <name type="scientific">Schaalia turicensis ACS-279-V-Col4</name>
    <dbReference type="NCBI Taxonomy" id="883077"/>
    <lineage>
        <taxon>Bacteria</taxon>
        <taxon>Bacillati</taxon>
        <taxon>Actinomycetota</taxon>
        <taxon>Actinomycetes</taxon>
        <taxon>Actinomycetales</taxon>
        <taxon>Actinomycetaceae</taxon>
        <taxon>Schaalia</taxon>
    </lineage>
</organism>
<dbReference type="RefSeq" id="WP_006681598.1">
    <property type="nucleotide sequence ID" value="NZ_JH815210.1"/>
</dbReference>
<keyword evidence="3" id="KW-1185">Reference proteome</keyword>
<gene>
    <name evidence="2" type="ORF">HMPREF9241_01398</name>
</gene>
<evidence type="ECO:0000313" key="3">
    <source>
        <dbReference type="Proteomes" id="UP000003994"/>
    </source>
</evidence>
<dbReference type="PATRIC" id="fig|883077.3.peg.1411"/>
<dbReference type="AlphaFoldDB" id="K0YPM7"/>
<accession>K0YPM7</accession>
<evidence type="ECO:0000259" key="1">
    <source>
        <dbReference type="PROSITE" id="PS51372"/>
    </source>
</evidence>
<evidence type="ECO:0000313" key="2">
    <source>
        <dbReference type="EMBL" id="EJZ85398.1"/>
    </source>
</evidence>
<feature type="domain" description="PRD" evidence="1">
    <location>
        <begin position="1"/>
        <end position="67"/>
    </location>
</feature>